<dbReference type="RefSeq" id="WP_324779435.1">
    <property type="nucleotide sequence ID" value="NZ_CP141769.1"/>
</dbReference>
<evidence type="ECO:0000256" key="5">
    <source>
        <dbReference type="ARBA" id="ARBA00022840"/>
    </source>
</evidence>
<protein>
    <submittedName>
        <fullName evidence="8">ABC transporter ATP-binding protein</fullName>
    </submittedName>
</protein>
<feature type="domain" description="ABC transporter" evidence="7">
    <location>
        <begin position="2"/>
        <end position="237"/>
    </location>
</feature>
<evidence type="ECO:0000256" key="2">
    <source>
        <dbReference type="ARBA" id="ARBA00022448"/>
    </source>
</evidence>
<proteinExistence type="inferred from homology"/>
<reference evidence="8 9" key="1">
    <citation type="submission" date="2023-12" db="EMBL/GenBank/DDBJ databases">
        <title>Thiobacillus sedimentum sp. nov., a chemolithoautotrophic sulfur-oxidizing bacterium isolated from freshwater sediment.</title>
        <authorList>
            <person name="Luo J."/>
            <person name="Dai C."/>
        </authorList>
    </citation>
    <scope>NUCLEOTIDE SEQUENCE [LARGE SCALE GENOMIC DNA]</scope>
    <source>
        <strain evidence="8 9">SCUT-2</strain>
    </source>
</reference>
<sequence>MLTVDNLHAGYGTSEVLVGVSLEVKAGSVVALIGANGAGKTTTMRAISGMLKPSRGQVLLDGKPVQEYDASRIARLGLAHSPEGRKVFGPLTVEDNLLLGAYSRLPRFFGFRGRAAGDLKGVYELFPRLEERRLQAAGTLSGGEQQMLAIGRALMSKPKVMLLDEPSMGLAPIIVQEVFHTIRRLKEAGITLLLVEQFAKSALEVADYAYVMDRGRIAIEGTPAELHRDERVLAAYLG</sequence>
<keyword evidence="4" id="KW-0547">Nucleotide-binding</keyword>
<evidence type="ECO:0000256" key="6">
    <source>
        <dbReference type="ARBA" id="ARBA00022970"/>
    </source>
</evidence>
<dbReference type="EMBL" id="CP141769">
    <property type="protein sequence ID" value="WRS38903.1"/>
    <property type="molecule type" value="Genomic_DNA"/>
</dbReference>
<dbReference type="SMART" id="SM00382">
    <property type="entry name" value="AAA"/>
    <property type="match status" value="1"/>
</dbReference>
<keyword evidence="3" id="KW-0472">Membrane</keyword>
<dbReference type="Gene3D" id="3.40.50.300">
    <property type="entry name" value="P-loop containing nucleotide triphosphate hydrolases"/>
    <property type="match status" value="1"/>
</dbReference>
<evidence type="ECO:0000256" key="4">
    <source>
        <dbReference type="ARBA" id="ARBA00022741"/>
    </source>
</evidence>
<keyword evidence="3" id="KW-1003">Cell membrane</keyword>
<organism evidence="8 9">
    <name type="scientific">Thiobacillus sedimenti</name>
    <dbReference type="NCBI Taxonomy" id="3110231"/>
    <lineage>
        <taxon>Bacteria</taxon>
        <taxon>Pseudomonadati</taxon>
        <taxon>Pseudomonadota</taxon>
        <taxon>Betaproteobacteria</taxon>
        <taxon>Nitrosomonadales</taxon>
        <taxon>Thiobacillaceae</taxon>
        <taxon>Thiobacillus</taxon>
    </lineage>
</organism>
<dbReference type="InterPro" id="IPR017871">
    <property type="entry name" value="ABC_transporter-like_CS"/>
</dbReference>
<keyword evidence="2" id="KW-0813">Transport</keyword>
<dbReference type="GO" id="GO:0005524">
    <property type="term" value="F:ATP binding"/>
    <property type="evidence" value="ECO:0007669"/>
    <property type="project" value="UniProtKB-KW"/>
</dbReference>
<evidence type="ECO:0000313" key="9">
    <source>
        <dbReference type="Proteomes" id="UP001334732"/>
    </source>
</evidence>
<dbReference type="CDD" id="cd03224">
    <property type="entry name" value="ABC_TM1139_LivF_branched"/>
    <property type="match status" value="1"/>
</dbReference>
<dbReference type="PANTHER" id="PTHR43820">
    <property type="entry name" value="HIGH-AFFINITY BRANCHED-CHAIN AMINO ACID TRANSPORT ATP-BINDING PROTEIN LIVF"/>
    <property type="match status" value="1"/>
</dbReference>
<dbReference type="SUPFAM" id="SSF52540">
    <property type="entry name" value="P-loop containing nucleoside triphosphate hydrolases"/>
    <property type="match status" value="1"/>
</dbReference>
<dbReference type="InterPro" id="IPR003439">
    <property type="entry name" value="ABC_transporter-like_ATP-bd"/>
</dbReference>
<keyword evidence="6" id="KW-0029">Amino-acid transport</keyword>
<keyword evidence="9" id="KW-1185">Reference proteome</keyword>
<evidence type="ECO:0000256" key="3">
    <source>
        <dbReference type="ARBA" id="ARBA00022475"/>
    </source>
</evidence>
<evidence type="ECO:0000259" key="7">
    <source>
        <dbReference type="PROSITE" id="PS50893"/>
    </source>
</evidence>
<evidence type="ECO:0000313" key="8">
    <source>
        <dbReference type="EMBL" id="WRS38903.1"/>
    </source>
</evidence>
<dbReference type="Pfam" id="PF00005">
    <property type="entry name" value="ABC_tran"/>
    <property type="match status" value="1"/>
</dbReference>
<dbReference type="PANTHER" id="PTHR43820:SF4">
    <property type="entry name" value="HIGH-AFFINITY BRANCHED-CHAIN AMINO ACID TRANSPORT ATP-BINDING PROTEIN LIVF"/>
    <property type="match status" value="1"/>
</dbReference>
<dbReference type="PROSITE" id="PS00211">
    <property type="entry name" value="ABC_TRANSPORTER_1"/>
    <property type="match status" value="1"/>
</dbReference>
<keyword evidence="5 8" id="KW-0067">ATP-binding</keyword>
<dbReference type="Proteomes" id="UP001334732">
    <property type="component" value="Chromosome"/>
</dbReference>
<gene>
    <name evidence="8" type="ORF">VA613_12970</name>
</gene>
<name>A0ABZ1CIR2_9PROT</name>
<accession>A0ABZ1CIR2</accession>
<dbReference type="InterPro" id="IPR027417">
    <property type="entry name" value="P-loop_NTPase"/>
</dbReference>
<comment type="similarity">
    <text evidence="1">Belongs to the ABC transporter superfamily.</text>
</comment>
<dbReference type="PROSITE" id="PS50893">
    <property type="entry name" value="ABC_TRANSPORTER_2"/>
    <property type="match status" value="1"/>
</dbReference>
<dbReference type="InterPro" id="IPR052156">
    <property type="entry name" value="BCAA_Transport_ATP-bd_LivF"/>
</dbReference>
<dbReference type="InterPro" id="IPR003593">
    <property type="entry name" value="AAA+_ATPase"/>
</dbReference>
<evidence type="ECO:0000256" key="1">
    <source>
        <dbReference type="ARBA" id="ARBA00005417"/>
    </source>
</evidence>